<evidence type="ECO:0000313" key="2">
    <source>
        <dbReference type="EMBL" id="GAA0160249.1"/>
    </source>
</evidence>
<sequence length="126" mass="13621">MAKSTLPCTLSPLLLTILITLLSFHVNGQVTNIPNVQTNPEVQDIGKSSIDQYNTREVPKNPAKNLPLTFKQVVEASVETVSGFKKYTLKINTAFQDGTAVSFDCVSALNPGEKTAALVSWGLKTI</sequence>
<feature type="signal peptide" evidence="1">
    <location>
        <begin position="1"/>
        <end position="28"/>
    </location>
</feature>
<dbReference type="AlphaFoldDB" id="A0AAV3Q866"/>
<dbReference type="PANTHER" id="PTHR47373:SF1">
    <property type="entry name" value="CYSTEINE PROTEINASE INHIBITOR 2"/>
    <property type="match status" value="1"/>
</dbReference>
<evidence type="ECO:0000313" key="3">
    <source>
        <dbReference type="Proteomes" id="UP001454036"/>
    </source>
</evidence>
<comment type="caution">
    <text evidence="2">The sequence shown here is derived from an EMBL/GenBank/DDBJ whole genome shotgun (WGS) entry which is preliminary data.</text>
</comment>
<dbReference type="InterPro" id="IPR046350">
    <property type="entry name" value="Cystatin_sf"/>
</dbReference>
<evidence type="ECO:0000256" key="1">
    <source>
        <dbReference type="SAM" id="SignalP"/>
    </source>
</evidence>
<reference evidence="2 3" key="1">
    <citation type="submission" date="2024-01" db="EMBL/GenBank/DDBJ databases">
        <title>The complete chloroplast genome sequence of Lithospermum erythrorhizon: insights into the phylogenetic relationship among Boraginaceae species and the maternal lineages of purple gromwells.</title>
        <authorList>
            <person name="Okada T."/>
            <person name="Watanabe K."/>
        </authorList>
    </citation>
    <scope>NUCLEOTIDE SEQUENCE [LARGE SCALE GENOMIC DNA]</scope>
</reference>
<protein>
    <recommendedName>
        <fullName evidence="4">Cystatin domain-containing protein</fullName>
    </recommendedName>
</protein>
<dbReference type="EMBL" id="BAABME010020377">
    <property type="protein sequence ID" value="GAA0160249.1"/>
    <property type="molecule type" value="Genomic_DNA"/>
</dbReference>
<keyword evidence="3" id="KW-1185">Reference proteome</keyword>
<dbReference type="Gene3D" id="3.10.450.10">
    <property type="match status" value="1"/>
</dbReference>
<proteinExistence type="predicted"/>
<keyword evidence="1" id="KW-0732">Signal</keyword>
<dbReference type="Proteomes" id="UP001454036">
    <property type="component" value="Unassembled WGS sequence"/>
</dbReference>
<dbReference type="SUPFAM" id="SSF54403">
    <property type="entry name" value="Cystatin/monellin"/>
    <property type="match status" value="1"/>
</dbReference>
<feature type="chain" id="PRO_5044022364" description="Cystatin domain-containing protein" evidence="1">
    <location>
        <begin position="29"/>
        <end position="126"/>
    </location>
</feature>
<name>A0AAV3Q866_LITER</name>
<accession>A0AAV3Q866</accession>
<organism evidence="2 3">
    <name type="scientific">Lithospermum erythrorhizon</name>
    <name type="common">Purple gromwell</name>
    <name type="synonym">Lithospermum officinale var. erythrorhizon</name>
    <dbReference type="NCBI Taxonomy" id="34254"/>
    <lineage>
        <taxon>Eukaryota</taxon>
        <taxon>Viridiplantae</taxon>
        <taxon>Streptophyta</taxon>
        <taxon>Embryophyta</taxon>
        <taxon>Tracheophyta</taxon>
        <taxon>Spermatophyta</taxon>
        <taxon>Magnoliopsida</taxon>
        <taxon>eudicotyledons</taxon>
        <taxon>Gunneridae</taxon>
        <taxon>Pentapetalae</taxon>
        <taxon>asterids</taxon>
        <taxon>lamiids</taxon>
        <taxon>Boraginales</taxon>
        <taxon>Boraginaceae</taxon>
        <taxon>Boraginoideae</taxon>
        <taxon>Lithospermeae</taxon>
        <taxon>Lithospermum</taxon>
    </lineage>
</organism>
<evidence type="ECO:0008006" key="4">
    <source>
        <dbReference type="Google" id="ProtNLM"/>
    </source>
</evidence>
<gene>
    <name evidence="2" type="ORF">LIER_39007</name>
</gene>
<dbReference type="PANTHER" id="PTHR47373">
    <property type="entry name" value="CYSTEINE PROTEINASE INHIBITOR 2"/>
    <property type="match status" value="1"/>
</dbReference>